<dbReference type="PROSITE" id="PS50262">
    <property type="entry name" value="G_PROTEIN_RECEP_F1_2"/>
    <property type="match status" value="1"/>
</dbReference>
<keyword evidence="4 5" id="KW-0472">Membrane</keyword>
<dbReference type="PRINTS" id="PR00237">
    <property type="entry name" value="GPCRRHODOPSN"/>
</dbReference>
<dbReference type="PANTHER" id="PTHR45698:SF1">
    <property type="entry name" value="TRACE AMINE-ASSOCIATED RECEPTOR 13C-LIKE"/>
    <property type="match status" value="1"/>
</dbReference>
<dbReference type="EnsemblMetazoa" id="CapteT216871">
    <property type="protein sequence ID" value="CapteP216871"/>
    <property type="gene ID" value="CapteG216871"/>
</dbReference>
<feature type="transmembrane region" description="Helical" evidence="5">
    <location>
        <begin position="83"/>
        <end position="104"/>
    </location>
</feature>
<gene>
    <name evidence="7" type="ORF">CAPTEDRAFT_216871</name>
</gene>
<feature type="domain" description="G-protein coupled receptors family 1 profile" evidence="6">
    <location>
        <begin position="63"/>
        <end position="329"/>
    </location>
</feature>
<feature type="transmembrane region" description="Helical" evidence="5">
    <location>
        <begin position="168"/>
        <end position="187"/>
    </location>
</feature>
<evidence type="ECO:0000256" key="2">
    <source>
        <dbReference type="ARBA" id="ARBA00022692"/>
    </source>
</evidence>
<keyword evidence="9" id="KW-1185">Reference proteome</keyword>
<dbReference type="AlphaFoldDB" id="R7TPE6"/>
<name>R7TPE6_CAPTE</name>
<protein>
    <recommendedName>
        <fullName evidence="6">G-protein coupled receptors family 1 profile domain-containing protein</fullName>
    </recommendedName>
</protein>
<feature type="transmembrane region" description="Helical" evidence="5">
    <location>
        <begin position="311"/>
        <end position="332"/>
    </location>
</feature>
<evidence type="ECO:0000313" key="8">
    <source>
        <dbReference type="EnsemblMetazoa" id="CapteP216871"/>
    </source>
</evidence>
<evidence type="ECO:0000256" key="1">
    <source>
        <dbReference type="ARBA" id="ARBA00004370"/>
    </source>
</evidence>
<dbReference type="SUPFAM" id="SSF81321">
    <property type="entry name" value="Family A G protein-coupled receptor-like"/>
    <property type="match status" value="1"/>
</dbReference>
<dbReference type="OrthoDB" id="8859266at2759"/>
<feature type="transmembrane region" description="Helical" evidence="5">
    <location>
        <begin position="273"/>
        <end position="291"/>
    </location>
</feature>
<feature type="transmembrane region" description="Helical" evidence="5">
    <location>
        <begin position="51"/>
        <end position="71"/>
    </location>
</feature>
<comment type="subcellular location">
    <subcellularLocation>
        <location evidence="1">Membrane</location>
    </subcellularLocation>
</comment>
<dbReference type="InterPro" id="IPR000276">
    <property type="entry name" value="GPCR_Rhodpsn"/>
</dbReference>
<dbReference type="Gene3D" id="1.20.1070.10">
    <property type="entry name" value="Rhodopsin 7-helix transmembrane proteins"/>
    <property type="match status" value="1"/>
</dbReference>
<sequence length="366" mass="41504">MYPLDLEVTLKMSTVSMWKTEAPPLTTEGGCDTTWFSEDDVTEGSTTASQLAMFTTAGLSFVLNGFVLGVMMTSRRLRRKLSVMFLVHQCACDCFSAGLILICYTVERMYGDAVGLLGLLYCKLLWSQFIVYGALNAGVFNTVCLSIERYMAVVHPLKYKKLATRRNFQISAFSCWFLGIALNVPYIPMSTPDNGKCVLVKLLDSDKLTKVFNGISTIISFFLPLLIIVVLYTQMFDSLRKRKLGLSMPSAVDNNKMQSQEWTDKIYNAQIKLIRIVVLLEVSCLVSWMPYNVYFFLFSIGKDMSFDDTPYYVSVVMSVTNLIINPFIYICGYEEFHICVKKLLCGSKFKDRAQSQFQSESNSVRY</sequence>
<evidence type="ECO:0000256" key="3">
    <source>
        <dbReference type="ARBA" id="ARBA00022989"/>
    </source>
</evidence>
<proteinExistence type="predicted"/>
<dbReference type="CDD" id="cd00637">
    <property type="entry name" value="7tm_classA_rhodopsin-like"/>
    <property type="match status" value="1"/>
</dbReference>
<dbReference type="OMA" id="NMYGSML"/>
<dbReference type="GO" id="GO:0004930">
    <property type="term" value="F:G protein-coupled receptor activity"/>
    <property type="evidence" value="ECO:0007669"/>
    <property type="project" value="InterPro"/>
</dbReference>
<evidence type="ECO:0000259" key="6">
    <source>
        <dbReference type="PROSITE" id="PS50262"/>
    </source>
</evidence>
<evidence type="ECO:0000313" key="9">
    <source>
        <dbReference type="Proteomes" id="UP000014760"/>
    </source>
</evidence>
<dbReference type="PANTHER" id="PTHR45698">
    <property type="entry name" value="TRACE AMINE-ASSOCIATED RECEPTOR 19N-RELATED"/>
    <property type="match status" value="1"/>
</dbReference>
<dbReference type="Pfam" id="PF00001">
    <property type="entry name" value="7tm_1"/>
    <property type="match status" value="1"/>
</dbReference>
<accession>R7TPE6</accession>
<reference evidence="9" key="1">
    <citation type="submission" date="2012-12" db="EMBL/GenBank/DDBJ databases">
        <authorList>
            <person name="Hellsten U."/>
            <person name="Grimwood J."/>
            <person name="Chapman J.A."/>
            <person name="Shapiro H."/>
            <person name="Aerts A."/>
            <person name="Otillar R.P."/>
            <person name="Terry A.Y."/>
            <person name="Boore J.L."/>
            <person name="Simakov O."/>
            <person name="Marletaz F."/>
            <person name="Cho S.-J."/>
            <person name="Edsinger-Gonzales E."/>
            <person name="Havlak P."/>
            <person name="Kuo D.-H."/>
            <person name="Larsson T."/>
            <person name="Lv J."/>
            <person name="Arendt D."/>
            <person name="Savage R."/>
            <person name="Osoegawa K."/>
            <person name="de Jong P."/>
            <person name="Lindberg D.R."/>
            <person name="Seaver E.C."/>
            <person name="Weisblat D.A."/>
            <person name="Putnam N.H."/>
            <person name="Grigoriev I.V."/>
            <person name="Rokhsar D.S."/>
        </authorList>
    </citation>
    <scope>NUCLEOTIDE SEQUENCE</scope>
    <source>
        <strain evidence="9">I ESC-2004</strain>
    </source>
</reference>
<keyword evidence="3 5" id="KW-1133">Transmembrane helix</keyword>
<organism evidence="7">
    <name type="scientific">Capitella teleta</name>
    <name type="common">Polychaete worm</name>
    <dbReference type="NCBI Taxonomy" id="283909"/>
    <lineage>
        <taxon>Eukaryota</taxon>
        <taxon>Metazoa</taxon>
        <taxon>Spiralia</taxon>
        <taxon>Lophotrochozoa</taxon>
        <taxon>Annelida</taxon>
        <taxon>Polychaeta</taxon>
        <taxon>Sedentaria</taxon>
        <taxon>Scolecida</taxon>
        <taxon>Capitellidae</taxon>
        <taxon>Capitella</taxon>
    </lineage>
</organism>
<dbReference type="EMBL" id="KB309945">
    <property type="protein sequence ID" value="ELT92915.1"/>
    <property type="molecule type" value="Genomic_DNA"/>
</dbReference>
<reference evidence="8" key="3">
    <citation type="submission" date="2015-06" db="UniProtKB">
        <authorList>
            <consortium name="EnsemblMetazoa"/>
        </authorList>
    </citation>
    <scope>IDENTIFICATION</scope>
</reference>
<dbReference type="InterPro" id="IPR017452">
    <property type="entry name" value="GPCR_Rhodpsn_7TM"/>
</dbReference>
<dbReference type="EMBL" id="AMQN01013075">
    <property type="status" value="NOT_ANNOTATED_CDS"/>
    <property type="molecule type" value="Genomic_DNA"/>
</dbReference>
<dbReference type="Proteomes" id="UP000014760">
    <property type="component" value="Unassembled WGS sequence"/>
</dbReference>
<dbReference type="STRING" id="283909.R7TPE6"/>
<dbReference type="HOGENOM" id="CLU_009579_5_2_1"/>
<keyword evidence="2 5" id="KW-0812">Transmembrane</keyword>
<evidence type="ECO:0000313" key="7">
    <source>
        <dbReference type="EMBL" id="ELT92915.1"/>
    </source>
</evidence>
<reference evidence="7 9" key="2">
    <citation type="journal article" date="2013" name="Nature">
        <title>Insights into bilaterian evolution from three spiralian genomes.</title>
        <authorList>
            <person name="Simakov O."/>
            <person name="Marletaz F."/>
            <person name="Cho S.J."/>
            <person name="Edsinger-Gonzales E."/>
            <person name="Havlak P."/>
            <person name="Hellsten U."/>
            <person name="Kuo D.H."/>
            <person name="Larsson T."/>
            <person name="Lv J."/>
            <person name="Arendt D."/>
            <person name="Savage R."/>
            <person name="Osoegawa K."/>
            <person name="de Jong P."/>
            <person name="Grimwood J."/>
            <person name="Chapman J.A."/>
            <person name="Shapiro H."/>
            <person name="Aerts A."/>
            <person name="Otillar R.P."/>
            <person name="Terry A.Y."/>
            <person name="Boore J.L."/>
            <person name="Grigoriev I.V."/>
            <person name="Lindberg D.R."/>
            <person name="Seaver E.C."/>
            <person name="Weisblat D.A."/>
            <person name="Putnam N.H."/>
            <person name="Rokhsar D.S."/>
        </authorList>
    </citation>
    <scope>NUCLEOTIDE SEQUENCE</scope>
    <source>
        <strain evidence="7 9">I ESC-2004</strain>
    </source>
</reference>
<feature type="transmembrane region" description="Helical" evidence="5">
    <location>
        <begin position="124"/>
        <end position="147"/>
    </location>
</feature>
<evidence type="ECO:0000256" key="5">
    <source>
        <dbReference type="SAM" id="Phobius"/>
    </source>
</evidence>
<feature type="transmembrane region" description="Helical" evidence="5">
    <location>
        <begin position="211"/>
        <end position="233"/>
    </location>
</feature>
<dbReference type="GO" id="GO:0016020">
    <property type="term" value="C:membrane"/>
    <property type="evidence" value="ECO:0007669"/>
    <property type="project" value="UniProtKB-SubCell"/>
</dbReference>
<evidence type="ECO:0000256" key="4">
    <source>
        <dbReference type="ARBA" id="ARBA00023136"/>
    </source>
</evidence>